<evidence type="ECO:0000256" key="2">
    <source>
        <dbReference type="ARBA" id="ARBA00022525"/>
    </source>
</evidence>
<keyword evidence="7" id="KW-0969">Cilium</keyword>
<name>A0ABY8CBK7_9GAMM</name>
<evidence type="ECO:0000256" key="1">
    <source>
        <dbReference type="ARBA" id="ARBA00005709"/>
    </source>
</evidence>
<reference evidence="7 8" key="1">
    <citation type="submission" date="2022-06" db="EMBL/GenBank/DDBJ databases">
        <title>Thiomicrohabdus sp. nov, an obligately chemolithoautotrophic, sulfur-oxidizing bacterium isolated from beach of Guanyin Mountain. Amoy.</title>
        <authorList>
            <person name="Zhu H."/>
        </authorList>
    </citation>
    <scope>NUCLEOTIDE SEQUENCE [LARGE SCALE GENOMIC DNA]</scope>
    <source>
        <strain evidence="7 8">XGS-01</strain>
    </source>
</reference>
<comment type="function">
    <text evidence="4">Flagellin is the subunit protein which polymerizes to form the filaments of bacterial flagella.</text>
</comment>
<keyword evidence="7" id="KW-0966">Cell projection</keyword>
<keyword evidence="2 4" id="KW-0964">Secreted</keyword>
<evidence type="ECO:0000313" key="7">
    <source>
        <dbReference type="EMBL" id="WEJ63369.1"/>
    </source>
</evidence>
<dbReference type="SUPFAM" id="SSF64518">
    <property type="entry name" value="Phase 1 flagellin"/>
    <property type="match status" value="1"/>
</dbReference>
<dbReference type="Gene3D" id="6.10.10.10">
    <property type="entry name" value="Flagellar export chaperone, C-terminal domain"/>
    <property type="match status" value="1"/>
</dbReference>
<evidence type="ECO:0000313" key="8">
    <source>
        <dbReference type="Proteomes" id="UP001222275"/>
    </source>
</evidence>
<dbReference type="Gene3D" id="1.20.1330.10">
    <property type="entry name" value="f41 fragment of flagellin, N-terminal domain"/>
    <property type="match status" value="1"/>
</dbReference>
<evidence type="ECO:0000259" key="5">
    <source>
        <dbReference type="Pfam" id="PF00669"/>
    </source>
</evidence>
<dbReference type="InterPro" id="IPR042187">
    <property type="entry name" value="Flagellin_C_sub2"/>
</dbReference>
<protein>
    <recommendedName>
        <fullName evidence="4">Flagellin</fullName>
    </recommendedName>
</protein>
<dbReference type="EMBL" id="CP102381">
    <property type="protein sequence ID" value="WEJ63369.1"/>
    <property type="molecule type" value="Genomic_DNA"/>
</dbReference>
<comment type="subcellular location">
    <subcellularLocation>
        <location evidence="4">Secreted</location>
    </subcellularLocation>
    <subcellularLocation>
        <location evidence="4">Bacterial flagellum</location>
    </subcellularLocation>
</comment>
<dbReference type="InterPro" id="IPR001492">
    <property type="entry name" value="Flagellin"/>
</dbReference>
<gene>
    <name evidence="7" type="ORF">NR989_03690</name>
</gene>
<dbReference type="InterPro" id="IPR046358">
    <property type="entry name" value="Flagellin_C"/>
</dbReference>
<keyword evidence="8" id="KW-1185">Reference proteome</keyword>
<dbReference type="Proteomes" id="UP001222275">
    <property type="component" value="Chromosome"/>
</dbReference>
<evidence type="ECO:0000259" key="6">
    <source>
        <dbReference type="Pfam" id="PF00700"/>
    </source>
</evidence>
<dbReference type="PRINTS" id="PR00207">
    <property type="entry name" value="FLAGELLIN"/>
</dbReference>
<dbReference type="Pfam" id="PF00700">
    <property type="entry name" value="Flagellin_C"/>
    <property type="match status" value="1"/>
</dbReference>
<dbReference type="PANTHER" id="PTHR42792">
    <property type="entry name" value="FLAGELLIN"/>
    <property type="match status" value="1"/>
</dbReference>
<dbReference type="Pfam" id="PF00669">
    <property type="entry name" value="Flagellin_N"/>
    <property type="match status" value="1"/>
</dbReference>
<organism evidence="7 8">
    <name type="scientific">Thiomicrorhabdus lithotrophica</name>
    <dbReference type="NCBI Taxonomy" id="2949997"/>
    <lineage>
        <taxon>Bacteria</taxon>
        <taxon>Pseudomonadati</taxon>
        <taxon>Pseudomonadota</taxon>
        <taxon>Gammaproteobacteria</taxon>
        <taxon>Thiotrichales</taxon>
        <taxon>Piscirickettsiaceae</taxon>
        <taxon>Thiomicrorhabdus</taxon>
    </lineage>
</organism>
<sequence>MAMVINTNMAALNAQNSLASTSKMQSQSMERLTSGLRINGASDDAAGLAVATGMSTQIRGTDQAIRNANDGMGLLQTADGASEEVVSMLQRMRELGIQSMNGTYNYDNRKQMDLEFNQLQKEIQRVADTTKFNGLNIMNASSFSVYTAGSVVSAAGLGFSTGMSGLKLQVGWETDSANTMKIALMNFSSLSAIGANITIYASGASAFSANVSMAKSAIAAIDNGLSAIKMMRAGWGSLQNRLDYTVSNLTNVNENITASRSRIEDADFAKESANLARTQVLQQAGMSMLSQANANSQNVLSLLR</sequence>
<feature type="domain" description="Flagellin N-terminal" evidence="5">
    <location>
        <begin position="5"/>
        <end position="140"/>
    </location>
</feature>
<evidence type="ECO:0000256" key="4">
    <source>
        <dbReference type="RuleBase" id="RU362073"/>
    </source>
</evidence>
<dbReference type="PANTHER" id="PTHR42792:SF2">
    <property type="entry name" value="FLAGELLIN"/>
    <property type="match status" value="1"/>
</dbReference>
<comment type="similarity">
    <text evidence="1 4">Belongs to the bacterial flagellin family.</text>
</comment>
<feature type="domain" description="Flagellin C-terminal" evidence="6">
    <location>
        <begin position="218"/>
        <end position="303"/>
    </location>
</feature>
<dbReference type="RefSeq" id="WP_275595622.1">
    <property type="nucleotide sequence ID" value="NZ_CP102381.1"/>
</dbReference>
<proteinExistence type="inferred from homology"/>
<keyword evidence="3 4" id="KW-0975">Bacterial flagellum</keyword>
<evidence type="ECO:0000256" key="3">
    <source>
        <dbReference type="ARBA" id="ARBA00023143"/>
    </source>
</evidence>
<keyword evidence="7" id="KW-0282">Flagellum</keyword>
<accession>A0ABY8CBK7</accession>
<dbReference type="InterPro" id="IPR001029">
    <property type="entry name" value="Flagellin_N"/>
</dbReference>